<keyword evidence="11 14" id="KW-1133">Transmembrane helix</keyword>
<evidence type="ECO:0000256" key="11">
    <source>
        <dbReference type="ARBA" id="ARBA00022989"/>
    </source>
</evidence>
<dbReference type="InterPro" id="IPR003661">
    <property type="entry name" value="HisK_dim/P_dom"/>
</dbReference>
<keyword evidence="12 14" id="KW-0902">Two-component regulatory system</keyword>
<evidence type="ECO:0000256" key="5">
    <source>
        <dbReference type="ARBA" id="ARBA00022553"/>
    </source>
</evidence>
<keyword evidence="4 14" id="KW-0997">Cell inner membrane</keyword>
<dbReference type="PROSITE" id="PS50885">
    <property type="entry name" value="HAMP"/>
    <property type="match status" value="1"/>
</dbReference>
<dbReference type="InterPro" id="IPR036097">
    <property type="entry name" value="HisK_dim/P_sf"/>
</dbReference>
<evidence type="ECO:0000256" key="13">
    <source>
        <dbReference type="ARBA" id="ARBA00023136"/>
    </source>
</evidence>
<evidence type="ECO:0000256" key="14">
    <source>
        <dbReference type="RuleBase" id="RU364088"/>
    </source>
</evidence>
<evidence type="ECO:0000256" key="8">
    <source>
        <dbReference type="ARBA" id="ARBA00022741"/>
    </source>
</evidence>
<dbReference type="SUPFAM" id="SSF47384">
    <property type="entry name" value="Homodimeric domain of signal transducing histidine kinase"/>
    <property type="match status" value="1"/>
</dbReference>
<evidence type="ECO:0000256" key="7">
    <source>
        <dbReference type="ARBA" id="ARBA00022692"/>
    </source>
</evidence>
<evidence type="ECO:0000256" key="12">
    <source>
        <dbReference type="ARBA" id="ARBA00023012"/>
    </source>
</evidence>
<dbReference type="NCBIfam" id="TIGR01386">
    <property type="entry name" value="cztS_silS_copS"/>
    <property type="match status" value="1"/>
</dbReference>
<dbReference type="Gene3D" id="3.30.565.10">
    <property type="entry name" value="Histidine kinase-like ATPase, C-terminal domain"/>
    <property type="match status" value="1"/>
</dbReference>
<dbReference type="PANTHER" id="PTHR45436">
    <property type="entry name" value="SENSOR HISTIDINE KINASE YKOH"/>
    <property type="match status" value="1"/>
</dbReference>
<evidence type="ECO:0000313" key="18">
    <source>
        <dbReference type="Proteomes" id="UP001596050"/>
    </source>
</evidence>
<protein>
    <recommendedName>
        <fullName evidence="14">Sensor protein</fullName>
        <ecNumber evidence="14">2.7.13.3</ecNumber>
    </recommendedName>
</protein>
<dbReference type="PROSITE" id="PS50109">
    <property type="entry name" value="HIS_KIN"/>
    <property type="match status" value="1"/>
</dbReference>
<keyword evidence="3 14" id="KW-1003">Cell membrane</keyword>
<dbReference type="SMART" id="SM00304">
    <property type="entry name" value="HAMP"/>
    <property type="match status" value="1"/>
</dbReference>
<dbReference type="Gene3D" id="1.10.287.130">
    <property type="match status" value="1"/>
</dbReference>
<evidence type="ECO:0000256" key="3">
    <source>
        <dbReference type="ARBA" id="ARBA00022475"/>
    </source>
</evidence>
<dbReference type="Pfam" id="PF00672">
    <property type="entry name" value="HAMP"/>
    <property type="match status" value="1"/>
</dbReference>
<keyword evidence="10 14" id="KW-0067">ATP-binding</keyword>
<keyword evidence="7 14" id="KW-0812">Transmembrane</keyword>
<sequence length="460" mass="49507">MKGSLTLRVSLAFVLIVALSAAGLGWYLYRSFVDEIVRRDDHALLGKLRQVQQLLGSPGAQQLVHERPQYFRDTMSGQENSLVRITADSGQVLLDINAPGERYPVPPPVPAPTLSRADVKAWTSSAGYPAQVVSGSARLGGERPVHITVARVYADRTAMFDRYRQQIVIAGTLGAALAGLLAALMLAHGLRPLHAIAAHAALVRPGRFEAQIDSSSVPRELQPLVTALNAMLARLHDGYTRLSGFSADLAHEFRTPVNNLLGQTQVALAHPRSAREYEDLLASNVEELERLSGMVDSMLFLARAQQEDVVPVRTRLSVGEEFARMAAFFEGMAEERDLTLQHAGAGEVQADAQLLRRALANLLSNAIRHAHPGSVVRLAAAAHGGWIELAVTNAGDAIGEHDLPHLFERFYRANTARGEGARSTGLGLSIVGAIMALHGGRAEVRPGPGTNTFVLLFPAA</sequence>
<dbReference type="Pfam" id="PF00512">
    <property type="entry name" value="HisKA"/>
    <property type="match status" value="1"/>
</dbReference>
<dbReference type="InterPro" id="IPR003594">
    <property type="entry name" value="HATPase_dom"/>
</dbReference>
<dbReference type="PRINTS" id="PR00344">
    <property type="entry name" value="BCTRLSENSOR"/>
</dbReference>
<keyword evidence="6 14" id="KW-0808">Transferase</keyword>
<dbReference type="CDD" id="cd00082">
    <property type="entry name" value="HisKA"/>
    <property type="match status" value="1"/>
</dbReference>
<keyword evidence="13 14" id="KW-0472">Membrane</keyword>
<dbReference type="RefSeq" id="WP_379781423.1">
    <property type="nucleotide sequence ID" value="NZ_JBHSMU010000007.1"/>
</dbReference>
<dbReference type="InterPro" id="IPR006290">
    <property type="entry name" value="CztS_silS_copS"/>
</dbReference>
<feature type="domain" description="HAMP" evidence="16">
    <location>
        <begin position="187"/>
        <end position="240"/>
    </location>
</feature>
<organism evidence="17 18">
    <name type="scientific">Massilia niabensis</name>
    <dbReference type="NCBI Taxonomy" id="544910"/>
    <lineage>
        <taxon>Bacteria</taxon>
        <taxon>Pseudomonadati</taxon>
        <taxon>Pseudomonadota</taxon>
        <taxon>Betaproteobacteria</taxon>
        <taxon>Burkholderiales</taxon>
        <taxon>Oxalobacteraceae</taxon>
        <taxon>Telluria group</taxon>
        <taxon>Massilia</taxon>
    </lineage>
</organism>
<evidence type="ECO:0000256" key="10">
    <source>
        <dbReference type="ARBA" id="ARBA00022840"/>
    </source>
</evidence>
<evidence type="ECO:0000259" key="15">
    <source>
        <dbReference type="PROSITE" id="PS50109"/>
    </source>
</evidence>
<evidence type="ECO:0000256" key="9">
    <source>
        <dbReference type="ARBA" id="ARBA00022777"/>
    </source>
</evidence>
<dbReference type="EC" id="2.7.13.3" evidence="14"/>
<evidence type="ECO:0000256" key="4">
    <source>
        <dbReference type="ARBA" id="ARBA00022519"/>
    </source>
</evidence>
<dbReference type="SMART" id="SM00387">
    <property type="entry name" value="HATPase_c"/>
    <property type="match status" value="1"/>
</dbReference>
<proteinExistence type="predicted"/>
<gene>
    <name evidence="17" type="ORF">ACFPN5_06715</name>
</gene>
<dbReference type="PANTHER" id="PTHR45436:SF3">
    <property type="entry name" value="SENSOR HISTIDINE KINASE HPRS"/>
    <property type="match status" value="1"/>
</dbReference>
<dbReference type="CDD" id="cd00075">
    <property type="entry name" value="HATPase"/>
    <property type="match status" value="1"/>
</dbReference>
<evidence type="ECO:0000256" key="2">
    <source>
        <dbReference type="ARBA" id="ARBA00004533"/>
    </source>
</evidence>
<evidence type="ECO:0000313" key="17">
    <source>
        <dbReference type="EMBL" id="MFC5459497.1"/>
    </source>
</evidence>
<dbReference type="InterPro" id="IPR050428">
    <property type="entry name" value="TCS_sensor_his_kinase"/>
</dbReference>
<feature type="domain" description="Histidine kinase" evidence="15">
    <location>
        <begin position="248"/>
        <end position="460"/>
    </location>
</feature>
<name>A0ABW0L3N5_9BURK</name>
<dbReference type="SUPFAM" id="SSF55874">
    <property type="entry name" value="ATPase domain of HSP90 chaperone/DNA topoisomerase II/histidine kinase"/>
    <property type="match status" value="1"/>
</dbReference>
<dbReference type="InterPro" id="IPR004358">
    <property type="entry name" value="Sig_transdc_His_kin-like_C"/>
</dbReference>
<keyword evidence="8 14" id="KW-0547">Nucleotide-binding</keyword>
<keyword evidence="9 14" id="KW-0418">Kinase</keyword>
<dbReference type="InterPro" id="IPR003660">
    <property type="entry name" value="HAMP_dom"/>
</dbReference>
<keyword evidence="5" id="KW-0597">Phosphoprotein</keyword>
<evidence type="ECO:0000256" key="6">
    <source>
        <dbReference type="ARBA" id="ARBA00022679"/>
    </source>
</evidence>
<dbReference type="Gene3D" id="6.10.340.10">
    <property type="match status" value="1"/>
</dbReference>
<accession>A0ABW0L3N5</accession>
<evidence type="ECO:0000259" key="16">
    <source>
        <dbReference type="PROSITE" id="PS50885"/>
    </source>
</evidence>
<dbReference type="SMART" id="SM00388">
    <property type="entry name" value="HisKA"/>
    <property type="match status" value="1"/>
</dbReference>
<feature type="transmembrane region" description="Helical" evidence="14">
    <location>
        <begin position="6"/>
        <end position="29"/>
    </location>
</feature>
<keyword evidence="18" id="KW-1185">Reference proteome</keyword>
<feature type="transmembrane region" description="Helical" evidence="14">
    <location>
        <begin position="167"/>
        <end position="187"/>
    </location>
</feature>
<dbReference type="EMBL" id="JBHSMU010000007">
    <property type="protein sequence ID" value="MFC5459497.1"/>
    <property type="molecule type" value="Genomic_DNA"/>
</dbReference>
<dbReference type="GO" id="GO:0004673">
    <property type="term" value="F:protein histidine kinase activity"/>
    <property type="evidence" value="ECO:0007669"/>
    <property type="project" value="UniProtKB-EC"/>
</dbReference>
<evidence type="ECO:0000256" key="1">
    <source>
        <dbReference type="ARBA" id="ARBA00000085"/>
    </source>
</evidence>
<reference evidence="18" key="1">
    <citation type="journal article" date="2019" name="Int. J. Syst. Evol. Microbiol.">
        <title>The Global Catalogue of Microorganisms (GCM) 10K type strain sequencing project: providing services to taxonomists for standard genome sequencing and annotation.</title>
        <authorList>
            <consortium name="The Broad Institute Genomics Platform"/>
            <consortium name="The Broad Institute Genome Sequencing Center for Infectious Disease"/>
            <person name="Wu L."/>
            <person name="Ma J."/>
        </authorList>
    </citation>
    <scope>NUCLEOTIDE SEQUENCE [LARGE SCALE GENOMIC DNA]</scope>
    <source>
        <strain evidence="18">KACC 12649</strain>
    </source>
</reference>
<dbReference type="Proteomes" id="UP001596050">
    <property type="component" value="Unassembled WGS sequence"/>
</dbReference>
<comment type="function">
    <text evidence="14">Member of a two-component regulatory system.</text>
</comment>
<comment type="catalytic activity">
    <reaction evidence="1 14">
        <text>ATP + protein L-histidine = ADP + protein N-phospho-L-histidine.</text>
        <dbReference type="EC" id="2.7.13.3"/>
    </reaction>
</comment>
<dbReference type="InterPro" id="IPR005467">
    <property type="entry name" value="His_kinase_dom"/>
</dbReference>
<comment type="subcellular location">
    <subcellularLocation>
        <location evidence="2 14">Cell inner membrane</location>
    </subcellularLocation>
</comment>
<comment type="caution">
    <text evidence="17">The sequence shown here is derived from an EMBL/GenBank/DDBJ whole genome shotgun (WGS) entry which is preliminary data.</text>
</comment>
<dbReference type="Pfam" id="PF02518">
    <property type="entry name" value="HATPase_c"/>
    <property type="match status" value="1"/>
</dbReference>
<dbReference type="InterPro" id="IPR036890">
    <property type="entry name" value="HATPase_C_sf"/>
</dbReference>